<reference evidence="6" key="1">
    <citation type="submission" date="2020-08" db="EMBL/GenBank/DDBJ databases">
        <title>Plant Genome Project.</title>
        <authorList>
            <person name="Zhang R.-G."/>
        </authorList>
    </citation>
    <scope>NUCLEOTIDE SEQUENCE</scope>
    <source>
        <strain evidence="6">WSP0</strain>
        <tissue evidence="6">Leaf</tissue>
    </source>
</reference>
<protein>
    <recommendedName>
        <fullName evidence="5">Disease resistance N-terminal domain-containing protein</fullName>
    </recommendedName>
</protein>
<keyword evidence="3" id="KW-0611">Plant defense</keyword>
<evidence type="ECO:0000256" key="4">
    <source>
        <dbReference type="ARBA" id="ARBA00022840"/>
    </source>
</evidence>
<dbReference type="AlphaFoldDB" id="A0AAV6L9Y3"/>
<gene>
    <name evidence="6" type="ORF">RHGRI_004006</name>
</gene>
<keyword evidence="1" id="KW-0677">Repeat</keyword>
<comment type="caution">
    <text evidence="6">The sequence shown here is derived from an EMBL/GenBank/DDBJ whole genome shotgun (WGS) entry which is preliminary data.</text>
</comment>
<evidence type="ECO:0000256" key="2">
    <source>
        <dbReference type="ARBA" id="ARBA00022741"/>
    </source>
</evidence>
<sequence length="153" mass="17740">MGDFDVDFFLETLKQLIMSSNVESIIKEKHQLESLEEEIKYMRGFLMVTEKKRNENLKVMNLMRQIKDMISEAEDIIELFVIQAFKANQNQDCLSLDLESVKKKIKTLAVEVKQIYDENMCDIYGVVGKKFGHSFSRSEVSSMSGSYEDNIMS</sequence>
<evidence type="ECO:0000256" key="1">
    <source>
        <dbReference type="ARBA" id="ARBA00022737"/>
    </source>
</evidence>
<proteinExistence type="predicted"/>
<organism evidence="6 7">
    <name type="scientific">Rhododendron griersonianum</name>
    <dbReference type="NCBI Taxonomy" id="479676"/>
    <lineage>
        <taxon>Eukaryota</taxon>
        <taxon>Viridiplantae</taxon>
        <taxon>Streptophyta</taxon>
        <taxon>Embryophyta</taxon>
        <taxon>Tracheophyta</taxon>
        <taxon>Spermatophyta</taxon>
        <taxon>Magnoliopsida</taxon>
        <taxon>eudicotyledons</taxon>
        <taxon>Gunneridae</taxon>
        <taxon>Pentapetalae</taxon>
        <taxon>asterids</taxon>
        <taxon>Ericales</taxon>
        <taxon>Ericaceae</taxon>
        <taxon>Ericoideae</taxon>
        <taxon>Rhodoreae</taxon>
        <taxon>Rhododendron</taxon>
    </lineage>
</organism>
<dbReference type="CDD" id="cd14798">
    <property type="entry name" value="RX-CC_like"/>
    <property type="match status" value="1"/>
</dbReference>
<dbReference type="InterPro" id="IPR038005">
    <property type="entry name" value="RX-like_CC"/>
</dbReference>
<evidence type="ECO:0000313" key="7">
    <source>
        <dbReference type="Proteomes" id="UP000823749"/>
    </source>
</evidence>
<dbReference type="Proteomes" id="UP000823749">
    <property type="component" value="Chromosome 2"/>
</dbReference>
<accession>A0AAV6L9Y3</accession>
<keyword evidence="4" id="KW-0067">ATP-binding</keyword>
<dbReference type="GO" id="GO:0005524">
    <property type="term" value="F:ATP binding"/>
    <property type="evidence" value="ECO:0007669"/>
    <property type="project" value="UniProtKB-KW"/>
</dbReference>
<keyword evidence="7" id="KW-1185">Reference proteome</keyword>
<evidence type="ECO:0000256" key="3">
    <source>
        <dbReference type="ARBA" id="ARBA00022821"/>
    </source>
</evidence>
<keyword evidence="2" id="KW-0547">Nucleotide-binding</keyword>
<dbReference type="InterPro" id="IPR041118">
    <property type="entry name" value="Rx_N"/>
</dbReference>
<dbReference type="GO" id="GO:0006952">
    <property type="term" value="P:defense response"/>
    <property type="evidence" value="ECO:0007669"/>
    <property type="project" value="UniProtKB-KW"/>
</dbReference>
<dbReference type="Gene3D" id="1.20.5.4130">
    <property type="match status" value="1"/>
</dbReference>
<dbReference type="EMBL" id="JACTNZ010000002">
    <property type="protein sequence ID" value="KAG5560847.1"/>
    <property type="molecule type" value="Genomic_DNA"/>
</dbReference>
<dbReference type="Pfam" id="PF18052">
    <property type="entry name" value="Rx_N"/>
    <property type="match status" value="1"/>
</dbReference>
<name>A0AAV6L9Y3_9ERIC</name>
<evidence type="ECO:0000313" key="6">
    <source>
        <dbReference type="EMBL" id="KAG5560847.1"/>
    </source>
</evidence>
<feature type="domain" description="Disease resistance N-terminal" evidence="5">
    <location>
        <begin position="6"/>
        <end position="90"/>
    </location>
</feature>
<evidence type="ECO:0000259" key="5">
    <source>
        <dbReference type="Pfam" id="PF18052"/>
    </source>
</evidence>